<evidence type="ECO:0000259" key="1">
    <source>
        <dbReference type="Pfam" id="PF04264"/>
    </source>
</evidence>
<dbReference type="SUPFAM" id="SSF101874">
    <property type="entry name" value="YceI-like"/>
    <property type="match status" value="1"/>
</dbReference>
<dbReference type="Proteomes" id="UP000078459">
    <property type="component" value="Unassembled WGS sequence"/>
</dbReference>
<dbReference type="RefSeq" id="WP_198342278.1">
    <property type="nucleotide sequence ID" value="NZ_LWHJ01000022.1"/>
</dbReference>
<comment type="caution">
    <text evidence="2">The sequence shown here is derived from an EMBL/GenBank/DDBJ whole genome shotgun (WGS) entry which is preliminary data.</text>
</comment>
<gene>
    <name evidence="2" type="ORF">A5893_04755</name>
</gene>
<proteinExistence type="predicted"/>
<sequence>MIGVLFLSFKSQVSNSTKWVINKSGYLQVKGTTTINTFTCVIPNYNRPDTIILLNNKSFIKLRGEISLSVNAFDCHNVMMTAQLRKTLKAAQYPNIKIRFISLNELPDLNGQRKRVKGCVEIVLANVTKRCDIDYQISQDEQNYIHLTGTHNVNFSDFKLTPPTKLGGMIKTDDQLGIEFQLQFKEI</sequence>
<protein>
    <recommendedName>
        <fullName evidence="1">Lipid/polyisoprenoid-binding YceI-like domain-containing protein</fullName>
    </recommendedName>
</protein>
<name>A0A179DGR3_9SPHI</name>
<dbReference type="STRING" id="1826909.A5893_04755"/>
<keyword evidence="3" id="KW-1185">Reference proteome</keyword>
<accession>A0A179DGR3</accession>
<dbReference type="Pfam" id="PF04264">
    <property type="entry name" value="YceI"/>
    <property type="match status" value="1"/>
</dbReference>
<organism evidence="2 3">
    <name type="scientific">Pedobacter psychrophilus</name>
    <dbReference type="NCBI Taxonomy" id="1826909"/>
    <lineage>
        <taxon>Bacteria</taxon>
        <taxon>Pseudomonadati</taxon>
        <taxon>Bacteroidota</taxon>
        <taxon>Sphingobacteriia</taxon>
        <taxon>Sphingobacteriales</taxon>
        <taxon>Sphingobacteriaceae</taxon>
        <taxon>Pedobacter</taxon>
    </lineage>
</organism>
<reference evidence="2 3" key="1">
    <citation type="submission" date="2016-04" db="EMBL/GenBank/DDBJ databases">
        <authorList>
            <person name="Evans L.H."/>
            <person name="Alamgir A."/>
            <person name="Owens N."/>
            <person name="Weber N.D."/>
            <person name="Virtaneva K."/>
            <person name="Barbian K."/>
            <person name="Babar A."/>
            <person name="Rosenke K."/>
        </authorList>
    </citation>
    <scope>NUCLEOTIDE SEQUENCE [LARGE SCALE GENOMIC DNA]</scope>
    <source>
        <strain evidence="2 3">CCM 8644</strain>
    </source>
</reference>
<feature type="domain" description="Lipid/polyisoprenoid-binding YceI-like" evidence="1">
    <location>
        <begin position="54"/>
        <end position="184"/>
    </location>
</feature>
<dbReference type="AlphaFoldDB" id="A0A179DGR3"/>
<evidence type="ECO:0000313" key="3">
    <source>
        <dbReference type="Proteomes" id="UP000078459"/>
    </source>
</evidence>
<dbReference type="InterPro" id="IPR036761">
    <property type="entry name" value="TTHA0802/YceI-like_sf"/>
</dbReference>
<dbReference type="InterPro" id="IPR007372">
    <property type="entry name" value="Lipid/polyisoprenoid-bd_YceI"/>
</dbReference>
<evidence type="ECO:0000313" key="2">
    <source>
        <dbReference type="EMBL" id="OAQ40267.1"/>
    </source>
</evidence>
<reference evidence="2 3" key="2">
    <citation type="submission" date="2016-06" db="EMBL/GenBank/DDBJ databases">
        <title>Pedobacter psychrophilus sp. nov., isolated from Antarctic fragmentary rock.</title>
        <authorList>
            <person name="Svec P."/>
        </authorList>
    </citation>
    <scope>NUCLEOTIDE SEQUENCE [LARGE SCALE GENOMIC DNA]</scope>
    <source>
        <strain evidence="2 3">CCM 8644</strain>
    </source>
</reference>
<dbReference type="Gene3D" id="2.40.128.110">
    <property type="entry name" value="Lipid/polyisoprenoid-binding, YceI-like"/>
    <property type="match status" value="1"/>
</dbReference>
<dbReference type="EMBL" id="LWHJ01000022">
    <property type="protein sequence ID" value="OAQ40267.1"/>
    <property type="molecule type" value="Genomic_DNA"/>
</dbReference>